<dbReference type="PANTHER" id="PTHR10492:SF90">
    <property type="entry name" value="ATP-DEPENDENT DNA HELICASE"/>
    <property type="match status" value="1"/>
</dbReference>
<dbReference type="GO" id="GO:0000723">
    <property type="term" value="P:telomere maintenance"/>
    <property type="evidence" value="ECO:0007669"/>
    <property type="project" value="InterPro"/>
</dbReference>
<dbReference type="SUPFAM" id="SSF52540">
    <property type="entry name" value="P-loop containing nucleoside triphosphate hydrolases"/>
    <property type="match status" value="1"/>
</dbReference>
<dbReference type="GO" id="GO:0006281">
    <property type="term" value="P:DNA repair"/>
    <property type="evidence" value="ECO:0007669"/>
    <property type="project" value="UniProtKB-KW"/>
</dbReference>
<dbReference type="EC" id="5.6.2.3" evidence="1"/>
<dbReference type="Pfam" id="PF05970">
    <property type="entry name" value="PIF1"/>
    <property type="match status" value="1"/>
</dbReference>
<keyword evidence="1 4" id="KW-0347">Helicase</keyword>
<dbReference type="InterPro" id="IPR010285">
    <property type="entry name" value="DNA_helicase_pif1-like_DEAD"/>
</dbReference>
<reference evidence="4 5" key="1">
    <citation type="journal article" date="2018" name="Nat. Genet.">
        <title>Extensive intraspecific gene order and gene structural variations between Mo17 and other maize genomes.</title>
        <authorList>
            <person name="Sun S."/>
            <person name="Zhou Y."/>
            <person name="Chen J."/>
            <person name="Shi J."/>
            <person name="Zhao H."/>
            <person name="Zhao H."/>
            <person name="Song W."/>
            <person name="Zhang M."/>
            <person name="Cui Y."/>
            <person name="Dong X."/>
            <person name="Liu H."/>
            <person name="Ma X."/>
            <person name="Jiao Y."/>
            <person name="Wang B."/>
            <person name="Wei X."/>
            <person name="Stein J.C."/>
            <person name="Glaubitz J.C."/>
            <person name="Lu F."/>
            <person name="Yu G."/>
            <person name="Liang C."/>
            <person name="Fengler K."/>
            <person name="Li B."/>
            <person name="Rafalski A."/>
            <person name="Schnable P.S."/>
            <person name="Ware D.H."/>
            <person name="Buckler E.S."/>
            <person name="Lai J."/>
        </authorList>
    </citation>
    <scope>NUCLEOTIDE SEQUENCE [LARGE SCALE GENOMIC DNA]</scope>
    <source>
        <strain evidence="5">cv. Missouri 17</strain>
        <tissue evidence="4">Seedling</tissue>
    </source>
</reference>
<dbReference type="GO" id="GO:0016887">
    <property type="term" value="F:ATP hydrolysis activity"/>
    <property type="evidence" value="ECO:0007669"/>
    <property type="project" value="RHEA"/>
</dbReference>
<keyword evidence="1" id="KW-0067">ATP-binding</keyword>
<evidence type="ECO:0000259" key="3">
    <source>
        <dbReference type="Pfam" id="PF21530"/>
    </source>
</evidence>
<dbReference type="AlphaFoldDB" id="A0A3L6FYM3"/>
<gene>
    <name evidence="4" type="primary">pif1_17</name>
    <name evidence="4" type="ORF">Zm00014a_013354</name>
</gene>
<protein>
    <recommendedName>
        <fullName evidence="1">ATP-dependent DNA helicase</fullName>
        <ecNumber evidence="1">5.6.2.3</ecNumber>
    </recommendedName>
</protein>
<dbReference type="InterPro" id="IPR027417">
    <property type="entry name" value="P-loop_NTPase"/>
</dbReference>
<comment type="cofactor">
    <cofactor evidence="1">
        <name>Mg(2+)</name>
        <dbReference type="ChEBI" id="CHEBI:18420"/>
    </cofactor>
</comment>
<keyword evidence="1" id="KW-0378">Hydrolase</keyword>
<name>A0A3L6FYM3_MAIZE</name>
<evidence type="ECO:0000313" key="4">
    <source>
        <dbReference type="EMBL" id="PWZ39244.1"/>
    </source>
</evidence>
<dbReference type="Pfam" id="PF21530">
    <property type="entry name" value="Pif1_2B_dom"/>
    <property type="match status" value="1"/>
</dbReference>
<comment type="caution">
    <text evidence="4">The sequence shown here is derived from an EMBL/GenBank/DDBJ whole genome shotgun (WGS) entry which is preliminary data.</text>
</comment>
<comment type="catalytic activity">
    <reaction evidence="1">
        <text>ATP + H2O = ADP + phosphate + H(+)</text>
        <dbReference type="Rhea" id="RHEA:13065"/>
        <dbReference type="ChEBI" id="CHEBI:15377"/>
        <dbReference type="ChEBI" id="CHEBI:15378"/>
        <dbReference type="ChEBI" id="CHEBI:30616"/>
        <dbReference type="ChEBI" id="CHEBI:43474"/>
        <dbReference type="ChEBI" id="CHEBI:456216"/>
        <dbReference type="EC" id="5.6.2.3"/>
    </reaction>
</comment>
<comment type="similarity">
    <text evidence="1">Belongs to the helicase family.</text>
</comment>
<sequence>MAKDLPFGGKVVVLGGDLRQTLPVIEGGNRSQIVNSAIINSSLWSHVHILHLTQNMRLLMPSLSQEERQELSQFSKWMLDVGEGKIDATSQEREDEPTWIDIPQELLLMPQGNKIACIVHIIYEKLNENYMRLEYLKSHAILTPTNDIVDSINEYIVSLNPKDAKEYLSCDKVIKAPTTHESYDLLYPVEFLNTLNGKSFPQHQIILKKGTPVMLLRNLNQSEGLCNGTRLLITSLCDKVIEGQIMTGINKSKNVLIPRISLTLKNTKWPFVLQRRQYPIKVCYAMTINKSQGQTLSNVGVYLKKPVFTHGQLYVAI</sequence>
<dbReference type="GO" id="GO:0005524">
    <property type="term" value="F:ATP binding"/>
    <property type="evidence" value="ECO:0007669"/>
    <property type="project" value="UniProtKB-KW"/>
</dbReference>
<keyword evidence="1" id="KW-0547">Nucleotide-binding</keyword>
<evidence type="ECO:0000259" key="2">
    <source>
        <dbReference type="Pfam" id="PF05970"/>
    </source>
</evidence>
<keyword evidence="1" id="KW-0227">DNA damage</keyword>
<keyword evidence="1" id="KW-0233">DNA recombination</keyword>
<accession>A0A3L6FYM3</accession>
<dbReference type="GO" id="GO:0006310">
    <property type="term" value="P:DNA recombination"/>
    <property type="evidence" value="ECO:0007669"/>
    <property type="project" value="UniProtKB-KW"/>
</dbReference>
<dbReference type="CDD" id="cd18809">
    <property type="entry name" value="SF1_C_RecD"/>
    <property type="match status" value="1"/>
</dbReference>
<feature type="domain" description="DNA helicase Pif1-like 2B" evidence="3">
    <location>
        <begin position="190"/>
        <end position="236"/>
    </location>
</feature>
<dbReference type="Proteomes" id="UP000251960">
    <property type="component" value="Chromosome 2"/>
</dbReference>
<dbReference type="GO" id="GO:0043139">
    <property type="term" value="F:5'-3' DNA helicase activity"/>
    <property type="evidence" value="ECO:0007669"/>
    <property type="project" value="UniProtKB-EC"/>
</dbReference>
<evidence type="ECO:0000256" key="1">
    <source>
        <dbReference type="RuleBase" id="RU363044"/>
    </source>
</evidence>
<organism evidence="4 5">
    <name type="scientific">Zea mays</name>
    <name type="common">Maize</name>
    <dbReference type="NCBI Taxonomy" id="4577"/>
    <lineage>
        <taxon>Eukaryota</taxon>
        <taxon>Viridiplantae</taxon>
        <taxon>Streptophyta</taxon>
        <taxon>Embryophyta</taxon>
        <taxon>Tracheophyta</taxon>
        <taxon>Spermatophyta</taxon>
        <taxon>Magnoliopsida</taxon>
        <taxon>Liliopsida</taxon>
        <taxon>Poales</taxon>
        <taxon>Poaceae</taxon>
        <taxon>PACMAD clade</taxon>
        <taxon>Panicoideae</taxon>
        <taxon>Andropogonodae</taxon>
        <taxon>Andropogoneae</taxon>
        <taxon>Tripsacinae</taxon>
        <taxon>Zea</taxon>
    </lineage>
</organism>
<dbReference type="InterPro" id="IPR049163">
    <property type="entry name" value="Pif1-like_2B_dom"/>
</dbReference>
<evidence type="ECO:0000313" key="5">
    <source>
        <dbReference type="Proteomes" id="UP000251960"/>
    </source>
</evidence>
<feature type="domain" description="DNA helicase Pif1-like DEAD-box helicase" evidence="2">
    <location>
        <begin position="4"/>
        <end position="91"/>
    </location>
</feature>
<dbReference type="EMBL" id="NCVQ01000003">
    <property type="protein sequence ID" value="PWZ39244.1"/>
    <property type="molecule type" value="Genomic_DNA"/>
</dbReference>
<proteinExistence type="inferred from homology"/>
<keyword evidence="1" id="KW-0234">DNA repair</keyword>
<dbReference type="PANTHER" id="PTHR10492">
    <property type="match status" value="1"/>
</dbReference>